<keyword evidence="1" id="KW-0067">ATP-binding</keyword>
<evidence type="ECO:0000313" key="5">
    <source>
        <dbReference type="Proteomes" id="UP000440578"/>
    </source>
</evidence>
<protein>
    <submittedName>
        <fullName evidence="4">Proto-oncogene tyrosine-protein kinase receptor Ret</fullName>
    </submittedName>
</protein>
<keyword evidence="2" id="KW-0812">Transmembrane</keyword>
<sequence>MSSPAPPLLVPVLVAALVSVLSALAVLLTLWVISTFCCRRRAIQTPPPPVQVEHGPDSMLPVVGDEQPMRDPDSCRLPLDPAWELDRQRLKLGSSIGEGYYGRVLSANFSVPGGGSDPVAVKMLKNNFCKADLMDLVSEIEFMKQGLL</sequence>
<proteinExistence type="predicted"/>
<feature type="binding site" evidence="1">
    <location>
        <position position="122"/>
    </location>
    <ligand>
        <name>ATP</name>
        <dbReference type="ChEBI" id="CHEBI:30616"/>
    </ligand>
</feature>
<comment type="caution">
    <text evidence="4">The sequence shown here is derived from an EMBL/GenBank/DDBJ whole genome shotgun (WGS) entry which is preliminary data.</text>
</comment>
<dbReference type="GO" id="GO:0004672">
    <property type="term" value="F:protein kinase activity"/>
    <property type="evidence" value="ECO:0007669"/>
    <property type="project" value="InterPro"/>
</dbReference>
<dbReference type="PROSITE" id="PS00107">
    <property type="entry name" value="PROTEIN_KINASE_ATP"/>
    <property type="match status" value="1"/>
</dbReference>
<feature type="domain" description="Serine-threonine/tyrosine-protein kinase catalytic" evidence="3">
    <location>
        <begin position="90"/>
        <end position="145"/>
    </location>
</feature>
<dbReference type="InterPro" id="IPR011009">
    <property type="entry name" value="Kinase-like_dom_sf"/>
</dbReference>
<dbReference type="Proteomes" id="UP000440578">
    <property type="component" value="Unassembled WGS sequence"/>
</dbReference>
<keyword evidence="2" id="KW-1133">Transmembrane helix</keyword>
<keyword evidence="4" id="KW-0808">Transferase</keyword>
<accession>A0A6A4VBK0</accession>
<dbReference type="GO" id="GO:0005524">
    <property type="term" value="F:ATP binding"/>
    <property type="evidence" value="ECO:0007669"/>
    <property type="project" value="UniProtKB-UniRule"/>
</dbReference>
<evidence type="ECO:0000256" key="1">
    <source>
        <dbReference type="PROSITE-ProRule" id="PRU10141"/>
    </source>
</evidence>
<dbReference type="AlphaFoldDB" id="A0A6A4VBK0"/>
<keyword evidence="2" id="KW-0472">Membrane</keyword>
<keyword evidence="5" id="KW-1185">Reference proteome</keyword>
<keyword evidence="1" id="KW-0547">Nucleotide-binding</keyword>
<feature type="transmembrane region" description="Helical" evidence="2">
    <location>
        <begin position="12"/>
        <end position="33"/>
    </location>
</feature>
<dbReference type="EMBL" id="VIIS01002090">
    <property type="protein sequence ID" value="KAF0288630.1"/>
    <property type="molecule type" value="Genomic_DNA"/>
</dbReference>
<dbReference type="InterPro" id="IPR001245">
    <property type="entry name" value="Ser-Thr/Tyr_kinase_cat_dom"/>
</dbReference>
<evidence type="ECO:0000256" key="2">
    <source>
        <dbReference type="SAM" id="Phobius"/>
    </source>
</evidence>
<evidence type="ECO:0000313" key="4">
    <source>
        <dbReference type="EMBL" id="KAF0288630.1"/>
    </source>
</evidence>
<name>A0A6A4VBK0_AMPAM</name>
<keyword evidence="4" id="KW-0675">Receptor</keyword>
<dbReference type="OrthoDB" id="535945at2759"/>
<keyword evidence="4" id="KW-0418">Kinase</keyword>
<dbReference type="Gene3D" id="3.30.200.20">
    <property type="entry name" value="Phosphorylase Kinase, domain 1"/>
    <property type="match status" value="1"/>
</dbReference>
<organism evidence="4 5">
    <name type="scientific">Amphibalanus amphitrite</name>
    <name type="common">Striped barnacle</name>
    <name type="synonym">Balanus amphitrite</name>
    <dbReference type="NCBI Taxonomy" id="1232801"/>
    <lineage>
        <taxon>Eukaryota</taxon>
        <taxon>Metazoa</taxon>
        <taxon>Ecdysozoa</taxon>
        <taxon>Arthropoda</taxon>
        <taxon>Crustacea</taxon>
        <taxon>Multicrustacea</taxon>
        <taxon>Cirripedia</taxon>
        <taxon>Thoracica</taxon>
        <taxon>Thoracicalcarea</taxon>
        <taxon>Balanomorpha</taxon>
        <taxon>Balanoidea</taxon>
        <taxon>Balanidae</taxon>
        <taxon>Amphibalaninae</taxon>
        <taxon>Amphibalanus</taxon>
    </lineage>
</organism>
<dbReference type="Pfam" id="PF07714">
    <property type="entry name" value="PK_Tyr_Ser-Thr"/>
    <property type="match status" value="1"/>
</dbReference>
<reference evidence="4 5" key="1">
    <citation type="submission" date="2019-07" db="EMBL/GenBank/DDBJ databases">
        <title>Draft genome assembly of a fouling barnacle, Amphibalanus amphitrite (Darwin, 1854): The first reference genome for Thecostraca.</title>
        <authorList>
            <person name="Kim W."/>
        </authorList>
    </citation>
    <scope>NUCLEOTIDE SEQUENCE [LARGE SCALE GENOMIC DNA]</scope>
    <source>
        <strain evidence="4">SNU_AA5</strain>
        <tissue evidence="4">Soma without cirri and trophi</tissue>
    </source>
</reference>
<gene>
    <name evidence="4" type="primary">Ret_1</name>
    <name evidence="4" type="ORF">FJT64_013006</name>
</gene>
<evidence type="ECO:0000259" key="3">
    <source>
        <dbReference type="Pfam" id="PF07714"/>
    </source>
</evidence>
<dbReference type="InterPro" id="IPR017441">
    <property type="entry name" value="Protein_kinase_ATP_BS"/>
</dbReference>
<dbReference type="SUPFAM" id="SSF56112">
    <property type="entry name" value="Protein kinase-like (PK-like)"/>
    <property type="match status" value="1"/>
</dbReference>